<proteinExistence type="predicted"/>
<evidence type="ECO:0000313" key="2">
    <source>
        <dbReference type="Proteomes" id="UP000569914"/>
    </source>
</evidence>
<dbReference type="PANTHER" id="PTHR34822">
    <property type="entry name" value="GRPB DOMAIN PROTEIN (AFU_ORTHOLOGUE AFUA_1G01530)"/>
    <property type="match status" value="1"/>
</dbReference>
<dbReference type="InterPro" id="IPR043519">
    <property type="entry name" value="NT_sf"/>
</dbReference>
<keyword evidence="2" id="KW-1185">Reference proteome</keyword>
<evidence type="ECO:0000313" key="1">
    <source>
        <dbReference type="EMBL" id="NYE69073.1"/>
    </source>
</evidence>
<comment type="caution">
    <text evidence="1">The sequence shown here is derived from an EMBL/GenBank/DDBJ whole genome shotgun (WGS) entry which is preliminary data.</text>
</comment>
<reference evidence="1 2" key="1">
    <citation type="submission" date="2020-07" db="EMBL/GenBank/DDBJ databases">
        <title>Sequencing the genomes of 1000 actinobacteria strains.</title>
        <authorList>
            <person name="Klenk H.-P."/>
        </authorList>
    </citation>
    <scope>NUCLEOTIDE SEQUENCE [LARGE SCALE GENOMIC DNA]</scope>
    <source>
        <strain evidence="1 2">DSM 22083</strain>
    </source>
</reference>
<dbReference type="AlphaFoldDB" id="A0A7Y9L9R7"/>
<accession>A0A7Y9L9R7</accession>
<name>A0A7Y9L9R7_9ACTN</name>
<dbReference type="PANTHER" id="PTHR34822:SF1">
    <property type="entry name" value="GRPB FAMILY PROTEIN"/>
    <property type="match status" value="1"/>
</dbReference>
<dbReference type="RefSeq" id="WP_179747850.1">
    <property type="nucleotide sequence ID" value="NZ_JACCBU010000001.1"/>
</dbReference>
<dbReference type="InterPro" id="IPR007344">
    <property type="entry name" value="GrpB/CoaE"/>
</dbReference>
<keyword evidence="1" id="KW-0808">Transferase</keyword>
<sequence length="204" mass="22505">MATHPLWRPYSSAANAVRQAERIAQRQVQPGPLQEHQDRWATEYAALRLLIKDAIPDQVLEISHVGSTAVAGLLAKPVIDIDLTVPDAVDELAYLARLEAVGFRLIFRDDIGGDAHRQLTFGAPNANLHVWSPGAVEPQRHALFAAWLRAHPADRDRYAAAKRAAAEGVGASRYNDLKSAVVYDIYERAFITDSAHGHDPRPRP</sequence>
<gene>
    <name evidence="1" type="ORF">BKA15_000402</name>
</gene>
<protein>
    <submittedName>
        <fullName evidence="1">GrpB-like predicted nucleotidyltransferase (UPF0157 family)</fullName>
    </submittedName>
</protein>
<dbReference type="SUPFAM" id="SSF81301">
    <property type="entry name" value="Nucleotidyltransferase"/>
    <property type="match status" value="1"/>
</dbReference>
<dbReference type="Gene3D" id="3.30.460.10">
    <property type="entry name" value="Beta Polymerase, domain 2"/>
    <property type="match status" value="1"/>
</dbReference>
<organism evidence="1 2">
    <name type="scientific">Microlunatus parietis</name>
    <dbReference type="NCBI Taxonomy" id="682979"/>
    <lineage>
        <taxon>Bacteria</taxon>
        <taxon>Bacillati</taxon>
        <taxon>Actinomycetota</taxon>
        <taxon>Actinomycetes</taxon>
        <taxon>Propionibacteriales</taxon>
        <taxon>Propionibacteriaceae</taxon>
        <taxon>Microlunatus</taxon>
    </lineage>
</organism>
<dbReference type="EMBL" id="JACCBU010000001">
    <property type="protein sequence ID" value="NYE69073.1"/>
    <property type="molecule type" value="Genomic_DNA"/>
</dbReference>
<dbReference type="GO" id="GO:0016740">
    <property type="term" value="F:transferase activity"/>
    <property type="evidence" value="ECO:0007669"/>
    <property type="project" value="UniProtKB-KW"/>
</dbReference>
<dbReference type="Pfam" id="PF04229">
    <property type="entry name" value="GrpB"/>
    <property type="match status" value="1"/>
</dbReference>
<dbReference type="Proteomes" id="UP000569914">
    <property type="component" value="Unassembled WGS sequence"/>
</dbReference>